<dbReference type="EMBL" id="BMSX01000013">
    <property type="protein sequence ID" value="GGR31084.1"/>
    <property type="molecule type" value="Genomic_DNA"/>
</dbReference>
<proteinExistence type="predicted"/>
<reference evidence="2" key="1">
    <citation type="journal article" date="2014" name="Int. J. Syst. Evol. Microbiol.">
        <title>Complete genome sequence of Corynebacterium casei LMG S-19264T (=DSM 44701T), isolated from a smear-ripened cheese.</title>
        <authorList>
            <consortium name="US DOE Joint Genome Institute (JGI-PGF)"/>
            <person name="Walter F."/>
            <person name="Albersmeier A."/>
            <person name="Kalinowski J."/>
            <person name="Ruckert C."/>
        </authorList>
    </citation>
    <scope>NUCLEOTIDE SEQUENCE</scope>
    <source>
        <strain evidence="2">JCM 4346</strain>
    </source>
</reference>
<name>A0A918FCS7_9ACTN</name>
<keyword evidence="1" id="KW-0472">Membrane</keyword>
<keyword evidence="1" id="KW-0812">Transmembrane</keyword>
<dbReference type="Proteomes" id="UP000658320">
    <property type="component" value="Unassembled WGS sequence"/>
</dbReference>
<protein>
    <submittedName>
        <fullName evidence="2">Uncharacterized protein</fullName>
    </submittedName>
</protein>
<feature type="transmembrane region" description="Helical" evidence="1">
    <location>
        <begin position="12"/>
        <end position="38"/>
    </location>
</feature>
<reference evidence="2" key="2">
    <citation type="submission" date="2020-09" db="EMBL/GenBank/DDBJ databases">
        <authorList>
            <person name="Sun Q."/>
            <person name="Ohkuma M."/>
        </authorList>
    </citation>
    <scope>NUCLEOTIDE SEQUENCE</scope>
    <source>
        <strain evidence="2">JCM 4346</strain>
    </source>
</reference>
<keyword evidence="3" id="KW-1185">Reference proteome</keyword>
<comment type="caution">
    <text evidence="2">The sequence shown here is derived from an EMBL/GenBank/DDBJ whole genome shotgun (WGS) entry which is preliminary data.</text>
</comment>
<evidence type="ECO:0000256" key="1">
    <source>
        <dbReference type="SAM" id="Phobius"/>
    </source>
</evidence>
<organism evidence="2 3">
    <name type="scientific">Streptomyces aurantiogriseus</name>
    <dbReference type="NCBI Taxonomy" id="66870"/>
    <lineage>
        <taxon>Bacteria</taxon>
        <taxon>Bacillati</taxon>
        <taxon>Actinomycetota</taxon>
        <taxon>Actinomycetes</taxon>
        <taxon>Kitasatosporales</taxon>
        <taxon>Streptomycetaceae</taxon>
        <taxon>Streptomyces</taxon>
    </lineage>
</organism>
<keyword evidence="1" id="KW-1133">Transmembrane helix</keyword>
<evidence type="ECO:0000313" key="2">
    <source>
        <dbReference type="EMBL" id="GGR31084.1"/>
    </source>
</evidence>
<gene>
    <name evidence="2" type="ORF">GCM10010251_54020</name>
</gene>
<accession>A0A918FCS7</accession>
<sequence>MIRATRVRTLAVSSTLMAGLSLLMGTLVMVGAVGVMGMDAAHLPLLWPYSVCAMDAIRETDRFHLLPFGLTSRYDH</sequence>
<evidence type="ECO:0000313" key="3">
    <source>
        <dbReference type="Proteomes" id="UP000658320"/>
    </source>
</evidence>
<dbReference type="AlphaFoldDB" id="A0A918FCS7"/>